<evidence type="ECO:0000256" key="2">
    <source>
        <dbReference type="ARBA" id="ARBA00007935"/>
    </source>
</evidence>
<keyword evidence="5 8" id="KW-0812">Transmembrane</keyword>
<dbReference type="CDD" id="cd06550">
    <property type="entry name" value="TM_ABC_iron-siderophores_like"/>
    <property type="match status" value="1"/>
</dbReference>
<dbReference type="Pfam" id="PF01032">
    <property type="entry name" value="FecCD"/>
    <property type="match status" value="1"/>
</dbReference>
<keyword evidence="6 8" id="KW-1133">Transmembrane helix</keyword>
<gene>
    <name evidence="9" type="ORF">GT360_17610</name>
</gene>
<evidence type="ECO:0000256" key="8">
    <source>
        <dbReference type="SAM" id="Phobius"/>
    </source>
</evidence>
<feature type="transmembrane region" description="Helical" evidence="8">
    <location>
        <begin position="266"/>
        <end position="288"/>
    </location>
</feature>
<dbReference type="Gene3D" id="1.10.3470.10">
    <property type="entry name" value="ABC transporter involved in vitamin B12 uptake, BtuC"/>
    <property type="match status" value="1"/>
</dbReference>
<evidence type="ECO:0000256" key="6">
    <source>
        <dbReference type="ARBA" id="ARBA00022989"/>
    </source>
</evidence>
<dbReference type="InterPro" id="IPR000522">
    <property type="entry name" value="ABC_transptr_permease_BtuC"/>
</dbReference>
<dbReference type="GO" id="GO:0005886">
    <property type="term" value="C:plasma membrane"/>
    <property type="evidence" value="ECO:0007669"/>
    <property type="project" value="UniProtKB-SubCell"/>
</dbReference>
<name>A0A7Z2YFF9_9VIBR</name>
<accession>A0A7Z2YFF9</accession>
<feature type="transmembrane region" description="Helical" evidence="8">
    <location>
        <begin position="63"/>
        <end position="80"/>
    </location>
</feature>
<evidence type="ECO:0000313" key="10">
    <source>
        <dbReference type="Proteomes" id="UP000464262"/>
    </source>
</evidence>
<dbReference type="GO" id="GO:0022857">
    <property type="term" value="F:transmembrane transporter activity"/>
    <property type="evidence" value="ECO:0007669"/>
    <property type="project" value="InterPro"/>
</dbReference>
<organism evidence="9 10">
    <name type="scientific">Vibrio astriarenae</name>
    <dbReference type="NCBI Taxonomy" id="1481923"/>
    <lineage>
        <taxon>Bacteria</taxon>
        <taxon>Pseudomonadati</taxon>
        <taxon>Pseudomonadota</taxon>
        <taxon>Gammaproteobacteria</taxon>
        <taxon>Vibrionales</taxon>
        <taxon>Vibrionaceae</taxon>
        <taxon>Vibrio</taxon>
    </lineage>
</organism>
<dbReference type="EMBL" id="CP047476">
    <property type="protein sequence ID" value="QIA65356.1"/>
    <property type="molecule type" value="Genomic_DNA"/>
</dbReference>
<feature type="transmembrane region" description="Helical" evidence="8">
    <location>
        <begin position="146"/>
        <end position="169"/>
    </location>
</feature>
<proteinExistence type="inferred from homology"/>
<evidence type="ECO:0000256" key="5">
    <source>
        <dbReference type="ARBA" id="ARBA00022692"/>
    </source>
</evidence>
<evidence type="ECO:0000313" key="9">
    <source>
        <dbReference type="EMBL" id="QIA65356.1"/>
    </source>
</evidence>
<evidence type="ECO:0000256" key="3">
    <source>
        <dbReference type="ARBA" id="ARBA00022448"/>
    </source>
</evidence>
<feature type="transmembrane region" description="Helical" evidence="8">
    <location>
        <begin position="300"/>
        <end position="317"/>
    </location>
</feature>
<evidence type="ECO:0000256" key="4">
    <source>
        <dbReference type="ARBA" id="ARBA00022475"/>
    </source>
</evidence>
<dbReference type="PANTHER" id="PTHR30472">
    <property type="entry name" value="FERRIC ENTEROBACTIN TRANSPORT SYSTEM PERMEASE PROTEIN"/>
    <property type="match status" value="1"/>
</dbReference>
<dbReference type="Proteomes" id="UP000464262">
    <property type="component" value="Chromosome 2"/>
</dbReference>
<feature type="transmembrane region" description="Helical" evidence="8">
    <location>
        <begin position="12"/>
        <end position="34"/>
    </location>
</feature>
<dbReference type="SUPFAM" id="SSF81345">
    <property type="entry name" value="ABC transporter involved in vitamin B12 uptake, BtuC"/>
    <property type="match status" value="1"/>
</dbReference>
<feature type="transmembrane region" description="Helical" evidence="8">
    <location>
        <begin position="92"/>
        <end position="110"/>
    </location>
</feature>
<evidence type="ECO:0000256" key="7">
    <source>
        <dbReference type="ARBA" id="ARBA00023136"/>
    </source>
</evidence>
<feature type="transmembrane region" description="Helical" evidence="8">
    <location>
        <begin position="189"/>
        <end position="209"/>
    </location>
</feature>
<keyword evidence="3" id="KW-0813">Transport</keyword>
<comment type="similarity">
    <text evidence="2">Belongs to the binding-protein-dependent transport system permease family. FecCD subfamily.</text>
</comment>
<keyword evidence="7 8" id="KW-0472">Membrane</keyword>
<protein>
    <submittedName>
        <fullName evidence="9">Iron chelate uptake ABC transporter family permease subunit</fullName>
    </submittedName>
</protein>
<dbReference type="InterPro" id="IPR037294">
    <property type="entry name" value="ABC_BtuC-like"/>
</dbReference>
<keyword evidence="10" id="KW-1185">Reference proteome</keyword>
<feature type="transmembrane region" description="Helical" evidence="8">
    <location>
        <begin position="230"/>
        <end position="260"/>
    </location>
</feature>
<dbReference type="RefSeq" id="WP_164650256.1">
    <property type="nucleotide sequence ID" value="NZ_CP047476.1"/>
</dbReference>
<evidence type="ECO:0000256" key="1">
    <source>
        <dbReference type="ARBA" id="ARBA00004651"/>
    </source>
</evidence>
<feature type="transmembrane region" description="Helical" evidence="8">
    <location>
        <begin position="116"/>
        <end position="134"/>
    </location>
</feature>
<sequence>MSVTKHKQSCILVLIITLFLISISLSLTLGIYTFSLSDLWSFITQDDASKAALVFWELRLPRLFIAVLGGASLATAGFLMQSIVKNPLASPNLTGVMSGSALMVLSAIMFQLPLSSLFWGIAGGLAGGVLTLSVSWKNGVTPARLALAGISVSAFCQAMVTFILLSGHVDSEALFFWLTGSNAGASWQAFWPLLFTVVPMLFLLILSFRQRAYLELDDDVARGLGIAINWYRLMFGLIAVILTAASVGAFGPVGFIGLVAPHVSRMLGFGISGAAIIGALLVVCADFLSRTLMMPLEIPIGVLTALIGAPWFLYLIIKKIRAFS</sequence>
<dbReference type="GO" id="GO:0033214">
    <property type="term" value="P:siderophore-iron import into cell"/>
    <property type="evidence" value="ECO:0007669"/>
    <property type="project" value="TreeGrafter"/>
</dbReference>
<reference evidence="9 10" key="1">
    <citation type="submission" date="2020-01" db="EMBL/GenBank/DDBJ databases">
        <title>Whole genome and functional gene identification of agarase of Vibrio HN897.</title>
        <authorList>
            <person name="Liu Y."/>
            <person name="Zhao Z."/>
        </authorList>
    </citation>
    <scope>NUCLEOTIDE SEQUENCE [LARGE SCALE GENOMIC DNA]</scope>
    <source>
        <strain evidence="9 10">HN897</strain>
    </source>
</reference>
<dbReference type="AlphaFoldDB" id="A0A7Z2YFF9"/>
<dbReference type="KEGG" id="vas:GT360_17610"/>
<comment type="subcellular location">
    <subcellularLocation>
        <location evidence="1">Cell membrane</location>
        <topology evidence="1">Multi-pass membrane protein</topology>
    </subcellularLocation>
</comment>
<keyword evidence="4" id="KW-1003">Cell membrane</keyword>
<dbReference type="PANTHER" id="PTHR30472:SF25">
    <property type="entry name" value="ABC TRANSPORTER PERMEASE PROTEIN MJ0876-RELATED"/>
    <property type="match status" value="1"/>
</dbReference>